<dbReference type="SUPFAM" id="SSF53223">
    <property type="entry name" value="Aminoacid dehydrogenase-like, N-terminal domain"/>
    <property type="match status" value="1"/>
</dbReference>
<evidence type="ECO:0000256" key="3">
    <source>
        <dbReference type="SAM" id="MobiDB-lite"/>
    </source>
</evidence>
<dbReference type="InterPro" id="IPR013708">
    <property type="entry name" value="Shikimate_DH-bd_N"/>
</dbReference>
<dbReference type="EMBL" id="CP032514">
    <property type="protein sequence ID" value="AYD89758.1"/>
    <property type="molecule type" value="Genomic_DNA"/>
</dbReference>
<evidence type="ECO:0000259" key="4">
    <source>
        <dbReference type="Pfam" id="PF08501"/>
    </source>
</evidence>
<dbReference type="PANTHER" id="PTHR21089">
    <property type="entry name" value="SHIKIMATE DEHYDROGENASE"/>
    <property type="match status" value="1"/>
</dbReference>
<dbReference type="GO" id="GO:0004764">
    <property type="term" value="F:shikimate 3-dehydrogenase (NADP+) activity"/>
    <property type="evidence" value="ECO:0007669"/>
    <property type="project" value="UniProtKB-EC"/>
</dbReference>
<dbReference type="CDD" id="cd01065">
    <property type="entry name" value="NAD_bind_Shikimate_DH"/>
    <property type="match status" value="1"/>
</dbReference>
<dbReference type="Gene3D" id="3.40.50.720">
    <property type="entry name" value="NAD(P)-binding Rossmann-like Domain"/>
    <property type="match status" value="1"/>
</dbReference>
<evidence type="ECO:0000313" key="6">
    <source>
        <dbReference type="EMBL" id="AYD89758.1"/>
    </source>
</evidence>
<dbReference type="Proteomes" id="UP000273001">
    <property type="component" value="Chromosome"/>
</dbReference>
<name>A0ABM6Z358_9ACTO</name>
<sequence>MAGRRPASPVRPVAGSGTGAAGEGSASRQGEVLGHRAAVVGHPVSHSLSPVLHRAAYAQLGLGTWHYTRIDLPVTRLPGLVSQLAAPVSDGWAWSGLSVTMPHKQALVPMLDVVDPLAQAVGSVNTVVAQRSGTGPALLAGFNTDVTGIVEAVRETAAAWSAQALPALPTCAPGRADGWGVSGATAVVLGSGATACSALAALTELGATRIVVAARRHAGPGRALSAAHRMGLEVEALTWTPGEVRSDSAVAEVLAQADLAVSTLPAGGADTLAEALPGVLGGRLTAGAVLLDVVYAPWPTPLASAWERGGGAVAPGWLMLLHQAVPQVRLMTGRGPDVAPMRDALLRAL</sequence>
<protein>
    <submittedName>
        <fullName evidence="6">Shikimate dehydrogenase</fullName>
        <ecNumber evidence="6">1.1.1.25</ecNumber>
    </submittedName>
</protein>
<evidence type="ECO:0000313" key="7">
    <source>
        <dbReference type="Proteomes" id="UP000273001"/>
    </source>
</evidence>
<dbReference type="PANTHER" id="PTHR21089:SF1">
    <property type="entry name" value="BIFUNCTIONAL 3-DEHYDROQUINATE DEHYDRATASE_SHIKIMATE DEHYDROGENASE, CHLOROPLASTIC"/>
    <property type="match status" value="1"/>
</dbReference>
<feature type="domain" description="SDH C-terminal" evidence="5">
    <location>
        <begin position="318"/>
        <end position="346"/>
    </location>
</feature>
<keyword evidence="2" id="KW-0028">Amino-acid biosynthesis</keyword>
<organism evidence="6 7">
    <name type="scientific">Actinomyces lilanjuaniae</name>
    <dbReference type="NCBI Taxonomy" id="2321394"/>
    <lineage>
        <taxon>Bacteria</taxon>
        <taxon>Bacillati</taxon>
        <taxon>Actinomycetota</taxon>
        <taxon>Actinomycetes</taxon>
        <taxon>Actinomycetales</taxon>
        <taxon>Actinomycetaceae</taxon>
        <taxon>Actinomyces</taxon>
    </lineage>
</organism>
<evidence type="ECO:0000256" key="2">
    <source>
        <dbReference type="ARBA" id="ARBA00023141"/>
    </source>
</evidence>
<dbReference type="InterPro" id="IPR022893">
    <property type="entry name" value="Shikimate_DH_fam"/>
</dbReference>
<dbReference type="EC" id="1.1.1.25" evidence="6"/>
<gene>
    <name evidence="6" type="ORF">D5R93_06370</name>
</gene>
<evidence type="ECO:0000259" key="5">
    <source>
        <dbReference type="Pfam" id="PF18317"/>
    </source>
</evidence>
<keyword evidence="7" id="KW-1185">Reference proteome</keyword>
<feature type="region of interest" description="Disordered" evidence="3">
    <location>
        <begin position="1"/>
        <end position="28"/>
    </location>
</feature>
<keyword evidence="6" id="KW-0560">Oxidoreductase</keyword>
<dbReference type="NCBIfam" id="NF001311">
    <property type="entry name" value="PRK00258.1-3"/>
    <property type="match status" value="1"/>
</dbReference>
<dbReference type="Pfam" id="PF18317">
    <property type="entry name" value="SDH_C"/>
    <property type="match status" value="1"/>
</dbReference>
<dbReference type="Gene3D" id="3.40.50.10860">
    <property type="entry name" value="Leucine Dehydrogenase, chain A, domain 1"/>
    <property type="match status" value="1"/>
</dbReference>
<dbReference type="InterPro" id="IPR046346">
    <property type="entry name" value="Aminoacid_DH-like_N_sf"/>
</dbReference>
<accession>A0ABM6Z358</accession>
<comment type="pathway">
    <text evidence="1">Metabolic intermediate biosynthesis; chorismate biosynthesis; chorismate from D-erythrose 4-phosphate and phosphoenolpyruvate: step 4/7.</text>
</comment>
<keyword evidence="2" id="KW-0057">Aromatic amino acid biosynthesis</keyword>
<proteinExistence type="predicted"/>
<evidence type="ECO:0000256" key="1">
    <source>
        <dbReference type="ARBA" id="ARBA00004871"/>
    </source>
</evidence>
<feature type="domain" description="Shikimate dehydrogenase substrate binding N-terminal" evidence="4">
    <location>
        <begin position="39"/>
        <end position="127"/>
    </location>
</feature>
<dbReference type="SUPFAM" id="SSF51735">
    <property type="entry name" value="NAD(P)-binding Rossmann-fold domains"/>
    <property type="match status" value="1"/>
</dbReference>
<reference evidence="6 7" key="1">
    <citation type="submission" date="2018-09" db="EMBL/GenBank/DDBJ databases">
        <authorList>
            <person name="Li J."/>
        </authorList>
    </citation>
    <scope>NUCLEOTIDE SEQUENCE [LARGE SCALE GENOMIC DNA]</scope>
    <source>
        <strain evidence="6 7">2129</strain>
    </source>
</reference>
<dbReference type="Pfam" id="PF08501">
    <property type="entry name" value="Shikimate_dh_N"/>
    <property type="match status" value="1"/>
</dbReference>
<dbReference type="InterPro" id="IPR036291">
    <property type="entry name" value="NAD(P)-bd_dom_sf"/>
</dbReference>
<dbReference type="InterPro" id="IPR041121">
    <property type="entry name" value="SDH_C"/>
</dbReference>